<dbReference type="SUPFAM" id="SSF46548">
    <property type="entry name" value="alpha-helical ferredoxin"/>
    <property type="match status" value="1"/>
</dbReference>
<dbReference type="InterPro" id="IPR016171">
    <property type="entry name" value="Vanillyl_alc_oxidase_C-sub2"/>
</dbReference>
<dbReference type="AlphaFoldDB" id="A0A381Z4Q6"/>
<dbReference type="PROSITE" id="PS51379">
    <property type="entry name" value="4FE4S_FER_2"/>
    <property type="match status" value="1"/>
</dbReference>
<accession>A0A381Z4Q6</accession>
<dbReference type="InterPro" id="IPR004113">
    <property type="entry name" value="FAD-bd_oxidored_4_C"/>
</dbReference>
<feature type="non-terminal residue" evidence="6">
    <location>
        <position position="1"/>
    </location>
</feature>
<dbReference type="PROSITE" id="PS00198">
    <property type="entry name" value="4FE4S_FER_1"/>
    <property type="match status" value="1"/>
</dbReference>
<evidence type="ECO:0000259" key="5">
    <source>
        <dbReference type="PROSITE" id="PS51379"/>
    </source>
</evidence>
<dbReference type="Gene3D" id="1.10.45.10">
    <property type="entry name" value="Vanillyl-alcohol Oxidase, Chain A, domain 4"/>
    <property type="match status" value="1"/>
</dbReference>
<comment type="cofactor">
    <cofactor evidence="1">
        <name>FAD</name>
        <dbReference type="ChEBI" id="CHEBI:57692"/>
    </cofactor>
</comment>
<protein>
    <recommendedName>
        <fullName evidence="5">4Fe-4S ferredoxin-type domain-containing protein</fullName>
    </recommendedName>
</protein>
<organism evidence="6">
    <name type="scientific">marine metagenome</name>
    <dbReference type="NCBI Taxonomy" id="408172"/>
    <lineage>
        <taxon>unclassified sequences</taxon>
        <taxon>metagenomes</taxon>
        <taxon>ecological metagenomes</taxon>
    </lineage>
</organism>
<name>A0A381Z4Q6_9ZZZZ</name>
<dbReference type="Pfam" id="PF13183">
    <property type="entry name" value="Fer4_8"/>
    <property type="match status" value="1"/>
</dbReference>
<dbReference type="GO" id="GO:1903457">
    <property type="term" value="P:lactate catabolic process"/>
    <property type="evidence" value="ECO:0007669"/>
    <property type="project" value="TreeGrafter"/>
</dbReference>
<dbReference type="GO" id="GO:0051536">
    <property type="term" value="F:iron-sulfur cluster binding"/>
    <property type="evidence" value="ECO:0007669"/>
    <property type="project" value="InterPro"/>
</dbReference>
<dbReference type="GO" id="GO:0008720">
    <property type="term" value="F:D-lactate dehydrogenase (NAD+) activity"/>
    <property type="evidence" value="ECO:0007669"/>
    <property type="project" value="TreeGrafter"/>
</dbReference>
<keyword evidence="4" id="KW-0560">Oxidoreductase</keyword>
<evidence type="ECO:0000256" key="2">
    <source>
        <dbReference type="ARBA" id="ARBA00022630"/>
    </source>
</evidence>
<dbReference type="SUPFAM" id="SSF55103">
    <property type="entry name" value="FAD-linked oxidases, C-terminal domain"/>
    <property type="match status" value="1"/>
</dbReference>
<dbReference type="InterPro" id="IPR017900">
    <property type="entry name" value="4Fe4S_Fe_S_CS"/>
</dbReference>
<dbReference type="GO" id="GO:0050660">
    <property type="term" value="F:flavin adenine dinucleotide binding"/>
    <property type="evidence" value="ECO:0007669"/>
    <property type="project" value="InterPro"/>
</dbReference>
<evidence type="ECO:0000256" key="3">
    <source>
        <dbReference type="ARBA" id="ARBA00022827"/>
    </source>
</evidence>
<dbReference type="InterPro" id="IPR009051">
    <property type="entry name" value="Helical_ferredxn"/>
</dbReference>
<dbReference type="Gene3D" id="3.30.70.2740">
    <property type="match status" value="1"/>
</dbReference>
<dbReference type="PANTHER" id="PTHR11748">
    <property type="entry name" value="D-LACTATE DEHYDROGENASE"/>
    <property type="match status" value="1"/>
</dbReference>
<keyword evidence="3" id="KW-0274">FAD</keyword>
<dbReference type="EMBL" id="UINC01019923">
    <property type="protein sequence ID" value="SVA84169.1"/>
    <property type="molecule type" value="Genomic_DNA"/>
</dbReference>
<dbReference type="PANTHER" id="PTHR11748:SF111">
    <property type="entry name" value="D-LACTATE DEHYDROGENASE, MITOCHONDRIAL-RELATED"/>
    <property type="match status" value="1"/>
</dbReference>
<dbReference type="Pfam" id="PF02913">
    <property type="entry name" value="FAD-oxidase_C"/>
    <property type="match status" value="1"/>
</dbReference>
<sequence>QCLRAFRSSEPIVFTRDIDVAASYWKVRKGLFPSVGAVRKSGTAVIIEDVAFPIEHLAEATLDLHDCFQRHHYYEAIIFGHALEGNLHFVFTQDFSVEAEVQRYKEFMENITNLVTQRYDGSLKAEHGTGRNMAPFVQKEWGEEAWQIMHRLKNIIDPSGILNPDVILGTDEKLHLRNLKAMPSTHKIIDTCIECGFCEPNCPSRNLSFTPRQRIAVWRELSRLETEQNDLNRLAAFRKVYEYYGKNTCATDGMCAVDCPVDINTGSFIKDLRRQQHSVRAQKMATTVQRHFATVGVAMRNGLRLVGVVRYIFGDNAMIALSTLARKISAGTLPLWSSGMPGAAKAFPIQSEKIYDDEVVYFSACMNQVMGCSKHDKDKRSLPVAVLSLLEKAQYHVRLCSKQSSLCCGMPMESKGFASQADTMAKEVNTILRERSDNGRIPILCDTSPCTLRLRQHIDDALTIYEPVEFIDRFILNRVEIDKDDEEIVLHVTCSSHKMSLSSAFERVARACSDNVTIPKGIACCGFAGDLGFNVPELNASALETLSKQIPEGVRQAYSNSRTCEIGLSEHASIPYQSLVYLVDRCARTRGRQN</sequence>
<evidence type="ECO:0000256" key="4">
    <source>
        <dbReference type="ARBA" id="ARBA00023002"/>
    </source>
</evidence>
<evidence type="ECO:0000256" key="1">
    <source>
        <dbReference type="ARBA" id="ARBA00001974"/>
    </source>
</evidence>
<gene>
    <name evidence="6" type="ORF">METZ01_LOCUS137023</name>
</gene>
<dbReference type="InterPro" id="IPR016164">
    <property type="entry name" value="FAD-linked_Oxase-like_C"/>
</dbReference>
<dbReference type="InterPro" id="IPR017896">
    <property type="entry name" value="4Fe4S_Fe-S-bd"/>
</dbReference>
<reference evidence="6" key="1">
    <citation type="submission" date="2018-05" db="EMBL/GenBank/DDBJ databases">
        <authorList>
            <person name="Lanie J.A."/>
            <person name="Ng W.-L."/>
            <person name="Kazmierczak K.M."/>
            <person name="Andrzejewski T.M."/>
            <person name="Davidsen T.M."/>
            <person name="Wayne K.J."/>
            <person name="Tettelin H."/>
            <person name="Glass J.I."/>
            <person name="Rusch D."/>
            <person name="Podicherti R."/>
            <person name="Tsui H.-C.T."/>
            <person name="Winkler M.E."/>
        </authorList>
    </citation>
    <scope>NUCLEOTIDE SEQUENCE</scope>
</reference>
<dbReference type="GO" id="GO:0004458">
    <property type="term" value="F:D-lactate dehydrogenase (cytochrome) activity"/>
    <property type="evidence" value="ECO:0007669"/>
    <property type="project" value="TreeGrafter"/>
</dbReference>
<dbReference type="Gene3D" id="1.10.1060.10">
    <property type="entry name" value="Alpha-helical ferredoxin"/>
    <property type="match status" value="1"/>
</dbReference>
<feature type="domain" description="4Fe-4S ferredoxin-type" evidence="5">
    <location>
        <begin position="183"/>
        <end position="212"/>
    </location>
</feature>
<keyword evidence="2" id="KW-0285">Flavoprotein</keyword>
<proteinExistence type="predicted"/>
<evidence type="ECO:0000313" key="6">
    <source>
        <dbReference type="EMBL" id="SVA84169.1"/>
    </source>
</evidence>